<keyword evidence="3" id="KW-1185">Reference proteome</keyword>
<dbReference type="AlphaFoldDB" id="A0A4Q9Q7X6"/>
<protein>
    <recommendedName>
        <fullName evidence="4">Secreted protein</fullName>
    </recommendedName>
</protein>
<reference evidence="2 3" key="1">
    <citation type="submission" date="2019-01" db="EMBL/GenBank/DDBJ databases">
        <title>Draft genome sequences of three monokaryotic isolates of the white-rot basidiomycete fungus Dichomitus squalens.</title>
        <authorList>
            <consortium name="DOE Joint Genome Institute"/>
            <person name="Lopez S.C."/>
            <person name="Andreopoulos B."/>
            <person name="Pangilinan J."/>
            <person name="Lipzen A."/>
            <person name="Riley R."/>
            <person name="Ahrendt S."/>
            <person name="Ng V."/>
            <person name="Barry K."/>
            <person name="Daum C."/>
            <person name="Grigoriev I.V."/>
            <person name="Hilden K.S."/>
            <person name="Makela M.R."/>
            <person name="de Vries R.P."/>
        </authorList>
    </citation>
    <scope>NUCLEOTIDE SEQUENCE [LARGE SCALE GENOMIC DNA]</scope>
    <source>
        <strain evidence="2 3">CBS 464.89</strain>
    </source>
</reference>
<dbReference type="EMBL" id="ML145089">
    <property type="protein sequence ID" value="TBU63549.1"/>
    <property type="molecule type" value="Genomic_DNA"/>
</dbReference>
<gene>
    <name evidence="2" type="ORF">BD310DRAFT_808460</name>
</gene>
<accession>A0A4Q9Q7X6</accession>
<sequence>MPLHALYVMLFGVARVLSSQSRPAARPRARGVLVSRSGFSVEAAVGHCINNTCMSLYRKIYLPTMLSFVSAVVCCSMPETPNG</sequence>
<evidence type="ECO:0000256" key="1">
    <source>
        <dbReference type="SAM" id="SignalP"/>
    </source>
</evidence>
<proteinExistence type="predicted"/>
<organism evidence="2 3">
    <name type="scientific">Dichomitus squalens</name>
    <dbReference type="NCBI Taxonomy" id="114155"/>
    <lineage>
        <taxon>Eukaryota</taxon>
        <taxon>Fungi</taxon>
        <taxon>Dikarya</taxon>
        <taxon>Basidiomycota</taxon>
        <taxon>Agaricomycotina</taxon>
        <taxon>Agaricomycetes</taxon>
        <taxon>Polyporales</taxon>
        <taxon>Polyporaceae</taxon>
        <taxon>Dichomitus</taxon>
    </lineage>
</organism>
<name>A0A4Q9Q7X6_9APHY</name>
<evidence type="ECO:0000313" key="3">
    <source>
        <dbReference type="Proteomes" id="UP000292082"/>
    </source>
</evidence>
<feature type="chain" id="PRO_5020497258" description="Secreted protein" evidence="1">
    <location>
        <begin position="19"/>
        <end position="83"/>
    </location>
</feature>
<keyword evidence="1" id="KW-0732">Signal</keyword>
<evidence type="ECO:0000313" key="2">
    <source>
        <dbReference type="EMBL" id="TBU63549.1"/>
    </source>
</evidence>
<feature type="signal peptide" evidence="1">
    <location>
        <begin position="1"/>
        <end position="18"/>
    </location>
</feature>
<dbReference type="Proteomes" id="UP000292082">
    <property type="component" value="Unassembled WGS sequence"/>
</dbReference>
<evidence type="ECO:0008006" key="4">
    <source>
        <dbReference type="Google" id="ProtNLM"/>
    </source>
</evidence>